<evidence type="ECO:0000256" key="1">
    <source>
        <dbReference type="SAM" id="MobiDB-lite"/>
    </source>
</evidence>
<proteinExistence type="predicted"/>
<dbReference type="RefSeq" id="XP_007785745.1">
    <property type="nucleotide sequence ID" value="XM_007787555.1"/>
</dbReference>
<dbReference type="HOGENOM" id="CLU_3125017_0_0_1"/>
<dbReference type="EMBL" id="KE720681">
    <property type="protein sequence ID" value="ERF76920.1"/>
    <property type="molecule type" value="Genomic_DNA"/>
</dbReference>
<accession>U1I106</accession>
<sequence length="50" mass="5951">MKRKRKKSRGVVKVETKGGDEEMTVEMEEEVVEGKEEEIQEVKREEEVER</sequence>
<organism evidence="2 3">
    <name type="scientific">Endocarpon pusillum (strain Z07020 / HMAS-L-300199)</name>
    <name type="common">Lichen-forming fungus</name>
    <dbReference type="NCBI Taxonomy" id="1263415"/>
    <lineage>
        <taxon>Eukaryota</taxon>
        <taxon>Fungi</taxon>
        <taxon>Dikarya</taxon>
        <taxon>Ascomycota</taxon>
        <taxon>Pezizomycotina</taxon>
        <taxon>Eurotiomycetes</taxon>
        <taxon>Chaetothyriomycetidae</taxon>
        <taxon>Verrucariales</taxon>
        <taxon>Verrucariaceae</taxon>
        <taxon>Endocarpon</taxon>
    </lineage>
</organism>
<feature type="compositionally biased region" description="Basic residues" evidence="1">
    <location>
        <begin position="1"/>
        <end position="10"/>
    </location>
</feature>
<dbReference type="Proteomes" id="UP000019373">
    <property type="component" value="Unassembled WGS sequence"/>
</dbReference>
<keyword evidence="3" id="KW-1185">Reference proteome</keyword>
<feature type="compositionally biased region" description="Basic and acidic residues" evidence="1">
    <location>
        <begin position="40"/>
        <end position="50"/>
    </location>
</feature>
<dbReference type="GeneID" id="19237684"/>
<name>U1I106_ENDPU</name>
<evidence type="ECO:0000313" key="3">
    <source>
        <dbReference type="Proteomes" id="UP000019373"/>
    </source>
</evidence>
<gene>
    <name evidence="2" type="ORF">EPUS_02632</name>
</gene>
<dbReference type="AlphaFoldDB" id="U1I106"/>
<evidence type="ECO:0000313" key="2">
    <source>
        <dbReference type="EMBL" id="ERF76920.1"/>
    </source>
</evidence>
<protein>
    <submittedName>
        <fullName evidence="2">Uncharacterized protein</fullName>
    </submittedName>
</protein>
<feature type="compositionally biased region" description="Acidic residues" evidence="1">
    <location>
        <begin position="21"/>
        <end position="39"/>
    </location>
</feature>
<reference evidence="3" key="1">
    <citation type="journal article" date="2014" name="BMC Genomics">
        <title>Genome characteristics reveal the impact of lichenization on lichen-forming fungus Endocarpon pusillum Hedwig (Verrucariales, Ascomycota).</title>
        <authorList>
            <person name="Wang Y.-Y."/>
            <person name="Liu B."/>
            <person name="Zhang X.-Y."/>
            <person name="Zhou Q.-M."/>
            <person name="Zhang T."/>
            <person name="Li H."/>
            <person name="Yu Y.-F."/>
            <person name="Zhang X.-L."/>
            <person name="Hao X.-Y."/>
            <person name="Wang M."/>
            <person name="Wang L."/>
            <person name="Wei J.-C."/>
        </authorList>
    </citation>
    <scope>NUCLEOTIDE SEQUENCE [LARGE SCALE GENOMIC DNA]</scope>
    <source>
        <strain evidence="3">Z07020 / HMAS-L-300199</strain>
    </source>
</reference>
<feature type="region of interest" description="Disordered" evidence="1">
    <location>
        <begin position="1"/>
        <end position="50"/>
    </location>
</feature>